<comment type="caution">
    <text evidence="2">The sequence shown here is derived from an EMBL/GenBank/DDBJ whole genome shotgun (WGS) entry which is preliminary data.</text>
</comment>
<dbReference type="EMBL" id="BAAAOS010000025">
    <property type="protein sequence ID" value="GAA1582904.1"/>
    <property type="molecule type" value="Genomic_DNA"/>
</dbReference>
<name>A0ABN2DS25_9ACTN</name>
<organism evidence="2 3">
    <name type="scientific">Kribbella sancticallisti</name>
    <dbReference type="NCBI Taxonomy" id="460087"/>
    <lineage>
        <taxon>Bacteria</taxon>
        <taxon>Bacillati</taxon>
        <taxon>Actinomycetota</taxon>
        <taxon>Actinomycetes</taxon>
        <taxon>Propionibacteriales</taxon>
        <taxon>Kribbellaceae</taxon>
        <taxon>Kribbella</taxon>
    </lineage>
</organism>
<keyword evidence="3" id="KW-1185">Reference proteome</keyword>
<feature type="region of interest" description="Disordered" evidence="1">
    <location>
        <begin position="75"/>
        <end position="106"/>
    </location>
</feature>
<evidence type="ECO:0000256" key="1">
    <source>
        <dbReference type="SAM" id="MobiDB-lite"/>
    </source>
</evidence>
<protein>
    <recommendedName>
        <fullName evidence="4">Ribosome-associated protein</fullName>
    </recommendedName>
</protein>
<evidence type="ECO:0008006" key="4">
    <source>
        <dbReference type="Google" id="ProtNLM"/>
    </source>
</evidence>
<feature type="compositionally biased region" description="Gly residues" evidence="1">
    <location>
        <begin position="95"/>
        <end position="106"/>
    </location>
</feature>
<reference evidence="2 3" key="1">
    <citation type="journal article" date="2019" name="Int. J. Syst. Evol. Microbiol.">
        <title>The Global Catalogue of Microorganisms (GCM) 10K type strain sequencing project: providing services to taxonomists for standard genome sequencing and annotation.</title>
        <authorList>
            <consortium name="The Broad Institute Genomics Platform"/>
            <consortium name="The Broad Institute Genome Sequencing Center for Infectious Disease"/>
            <person name="Wu L."/>
            <person name="Ma J."/>
        </authorList>
    </citation>
    <scope>NUCLEOTIDE SEQUENCE [LARGE SCALE GENOMIC DNA]</scope>
    <source>
        <strain evidence="2 3">JCM 14969</strain>
    </source>
</reference>
<evidence type="ECO:0000313" key="2">
    <source>
        <dbReference type="EMBL" id="GAA1582904.1"/>
    </source>
</evidence>
<dbReference type="Proteomes" id="UP001500393">
    <property type="component" value="Unassembled WGS sequence"/>
</dbReference>
<gene>
    <name evidence="2" type="ORF">GCM10009789_40830</name>
</gene>
<sequence length="106" mass="11784">MTVAKKLRQVEKIQAERTEIGRRIKTLTKKARAKTITPLENDELLLLQHKHRDLGRRLAKILTKPRILDPLELARSRAKGSRTRQGPAGGVRHIVGGGAPGLGKRS</sequence>
<accession>A0ABN2DS25</accession>
<evidence type="ECO:0000313" key="3">
    <source>
        <dbReference type="Proteomes" id="UP001500393"/>
    </source>
</evidence>
<proteinExistence type="predicted"/>